<reference evidence="1 2" key="1">
    <citation type="submission" date="2019-02" db="EMBL/GenBank/DDBJ databases">
        <title>Deep-cultivation of Planctomycetes and their phenomic and genomic characterization uncovers novel biology.</title>
        <authorList>
            <person name="Wiegand S."/>
            <person name="Jogler M."/>
            <person name="Boedeker C."/>
            <person name="Pinto D."/>
            <person name="Vollmers J."/>
            <person name="Rivas-Marin E."/>
            <person name="Kohn T."/>
            <person name="Peeters S.H."/>
            <person name="Heuer A."/>
            <person name="Rast P."/>
            <person name="Oberbeckmann S."/>
            <person name="Bunk B."/>
            <person name="Jeske O."/>
            <person name="Meyerdierks A."/>
            <person name="Storesund J.E."/>
            <person name="Kallscheuer N."/>
            <person name="Luecker S."/>
            <person name="Lage O.M."/>
            <person name="Pohl T."/>
            <person name="Merkel B.J."/>
            <person name="Hornburger P."/>
            <person name="Mueller R.-W."/>
            <person name="Bruemmer F."/>
            <person name="Labrenz M."/>
            <person name="Spormann A.M."/>
            <person name="Op Den Camp H."/>
            <person name="Overmann J."/>
            <person name="Amann R."/>
            <person name="Jetten M.S.M."/>
            <person name="Mascher T."/>
            <person name="Medema M.H."/>
            <person name="Devos D.P."/>
            <person name="Kaster A.-K."/>
            <person name="Ovreas L."/>
            <person name="Rohde M."/>
            <person name="Galperin M.Y."/>
            <person name="Jogler C."/>
        </authorList>
    </citation>
    <scope>NUCLEOTIDE SEQUENCE [LARGE SCALE GENOMIC DNA]</scope>
    <source>
        <strain evidence="1 2">Pla100</strain>
    </source>
</reference>
<name>A0A5C6A5Z7_9BACT</name>
<dbReference type="Proteomes" id="UP000316213">
    <property type="component" value="Unassembled WGS sequence"/>
</dbReference>
<accession>A0A5C6A5Z7</accession>
<dbReference type="AlphaFoldDB" id="A0A5C6A5Z7"/>
<protein>
    <submittedName>
        <fullName evidence="1">Uncharacterized protein</fullName>
    </submittedName>
</protein>
<gene>
    <name evidence="1" type="ORF">Pla100_35050</name>
</gene>
<keyword evidence="2" id="KW-1185">Reference proteome</keyword>
<evidence type="ECO:0000313" key="2">
    <source>
        <dbReference type="Proteomes" id="UP000316213"/>
    </source>
</evidence>
<proteinExistence type="predicted"/>
<evidence type="ECO:0000313" key="1">
    <source>
        <dbReference type="EMBL" id="TWT94929.1"/>
    </source>
</evidence>
<dbReference type="EMBL" id="SJPM01000007">
    <property type="protein sequence ID" value="TWT94929.1"/>
    <property type="molecule type" value="Genomic_DNA"/>
</dbReference>
<organism evidence="1 2">
    <name type="scientific">Neorhodopirellula pilleata</name>
    <dbReference type="NCBI Taxonomy" id="2714738"/>
    <lineage>
        <taxon>Bacteria</taxon>
        <taxon>Pseudomonadati</taxon>
        <taxon>Planctomycetota</taxon>
        <taxon>Planctomycetia</taxon>
        <taxon>Pirellulales</taxon>
        <taxon>Pirellulaceae</taxon>
        <taxon>Neorhodopirellula</taxon>
    </lineage>
</organism>
<comment type="caution">
    <text evidence="1">The sequence shown here is derived from an EMBL/GenBank/DDBJ whole genome shotgun (WGS) entry which is preliminary data.</text>
</comment>
<sequence>MRCLKPIEEVKEKSPTFNGDYALSWFAGMDPATIRVRVLETGKLRYTLDDYCYTGGNAKRFKELADSLLETYADRLRD</sequence>